<feature type="domain" description="Mechanosensitive ion channel MscS" evidence="6">
    <location>
        <begin position="87"/>
        <end position="148"/>
    </location>
</feature>
<evidence type="ECO:0000313" key="8">
    <source>
        <dbReference type="Proteomes" id="UP000238823"/>
    </source>
</evidence>
<protein>
    <submittedName>
        <fullName evidence="7">Mechanosensitive ion channel</fullName>
    </submittedName>
</protein>
<keyword evidence="2 5" id="KW-0812">Transmembrane</keyword>
<organism evidence="7 8">
    <name type="scientific">Enhygromyxa salina</name>
    <dbReference type="NCBI Taxonomy" id="215803"/>
    <lineage>
        <taxon>Bacteria</taxon>
        <taxon>Pseudomonadati</taxon>
        <taxon>Myxococcota</taxon>
        <taxon>Polyangia</taxon>
        <taxon>Nannocystales</taxon>
        <taxon>Nannocystaceae</taxon>
        <taxon>Enhygromyxa</taxon>
    </lineage>
</organism>
<evidence type="ECO:0000256" key="1">
    <source>
        <dbReference type="ARBA" id="ARBA00004370"/>
    </source>
</evidence>
<keyword evidence="4 5" id="KW-0472">Membrane</keyword>
<name>A0A2S9YFN5_9BACT</name>
<sequence>MQFALNSGWAVAALIVGGALALSLVTTRIGAAPALRGWQRALHVLSVLAWIGAGWLIGLRLLVADTLPETAARGLLVGVLVLIALPVLNDVIAGFALAIEGRHRLGEDVRVAAFEGRIVAFGLRSVVLRDRDGTETTLPYRRFASREVVRLNLARQDAPCEFEVELPRDVELEDASRRLLEAAILSAYAAPGHRPEVFAVADERGGMRVRVRAVVFDRAHEQRYRADVLARADLLGRNARIVRP</sequence>
<evidence type="ECO:0000313" key="7">
    <source>
        <dbReference type="EMBL" id="PRQ03924.1"/>
    </source>
</evidence>
<dbReference type="OrthoDB" id="5506488at2"/>
<dbReference type="InterPro" id="IPR010920">
    <property type="entry name" value="LSM_dom_sf"/>
</dbReference>
<dbReference type="GO" id="GO:0016020">
    <property type="term" value="C:membrane"/>
    <property type="evidence" value="ECO:0007669"/>
    <property type="project" value="UniProtKB-SubCell"/>
</dbReference>
<dbReference type="Gene3D" id="2.30.30.60">
    <property type="match status" value="1"/>
</dbReference>
<dbReference type="RefSeq" id="WP_106092107.1">
    <property type="nucleotide sequence ID" value="NZ_PVNL01000106.1"/>
</dbReference>
<accession>A0A2S9YFN5</accession>
<dbReference type="Pfam" id="PF00924">
    <property type="entry name" value="MS_channel_2nd"/>
    <property type="match status" value="1"/>
</dbReference>
<comment type="caution">
    <text evidence="7">The sequence shown here is derived from an EMBL/GenBank/DDBJ whole genome shotgun (WGS) entry which is preliminary data.</text>
</comment>
<feature type="transmembrane region" description="Helical" evidence="5">
    <location>
        <begin position="41"/>
        <end position="63"/>
    </location>
</feature>
<evidence type="ECO:0000256" key="4">
    <source>
        <dbReference type="ARBA" id="ARBA00023136"/>
    </source>
</evidence>
<evidence type="ECO:0000256" key="3">
    <source>
        <dbReference type="ARBA" id="ARBA00022989"/>
    </source>
</evidence>
<dbReference type="EMBL" id="PVNL01000106">
    <property type="protein sequence ID" value="PRQ03924.1"/>
    <property type="molecule type" value="Genomic_DNA"/>
</dbReference>
<dbReference type="InterPro" id="IPR006685">
    <property type="entry name" value="MscS_channel_2nd"/>
</dbReference>
<dbReference type="GO" id="GO:0008381">
    <property type="term" value="F:mechanosensitive monoatomic ion channel activity"/>
    <property type="evidence" value="ECO:0007669"/>
    <property type="project" value="UniProtKB-ARBA"/>
</dbReference>
<dbReference type="Proteomes" id="UP000238823">
    <property type="component" value="Unassembled WGS sequence"/>
</dbReference>
<evidence type="ECO:0000256" key="2">
    <source>
        <dbReference type="ARBA" id="ARBA00022692"/>
    </source>
</evidence>
<comment type="subcellular location">
    <subcellularLocation>
        <location evidence="1">Membrane</location>
    </subcellularLocation>
</comment>
<evidence type="ECO:0000256" key="5">
    <source>
        <dbReference type="SAM" id="Phobius"/>
    </source>
</evidence>
<dbReference type="AlphaFoldDB" id="A0A2S9YFN5"/>
<reference evidence="7 8" key="1">
    <citation type="submission" date="2018-03" db="EMBL/GenBank/DDBJ databases">
        <title>Draft Genome Sequences of the Obligatory Marine Myxobacteria Enhygromyxa salina SWB007.</title>
        <authorList>
            <person name="Poehlein A."/>
            <person name="Moghaddam J.A."/>
            <person name="Harms H."/>
            <person name="Alanjari M."/>
            <person name="Koenig G.M."/>
            <person name="Daniel R."/>
            <person name="Schaeberle T.F."/>
        </authorList>
    </citation>
    <scope>NUCLEOTIDE SEQUENCE [LARGE SCALE GENOMIC DNA]</scope>
    <source>
        <strain evidence="7 8">SWB007</strain>
    </source>
</reference>
<gene>
    <name evidence="7" type="ORF">ENSA7_52150</name>
</gene>
<proteinExistence type="predicted"/>
<feature type="transmembrane region" description="Helical" evidence="5">
    <location>
        <begin position="6"/>
        <end position="29"/>
    </location>
</feature>
<dbReference type="SUPFAM" id="SSF50182">
    <property type="entry name" value="Sm-like ribonucleoproteins"/>
    <property type="match status" value="1"/>
</dbReference>
<dbReference type="InterPro" id="IPR023408">
    <property type="entry name" value="MscS_beta-dom_sf"/>
</dbReference>
<keyword evidence="3 5" id="KW-1133">Transmembrane helix</keyword>
<feature type="transmembrane region" description="Helical" evidence="5">
    <location>
        <begin position="75"/>
        <end position="99"/>
    </location>
</feature>
<evidence type="ECO:0000259" key="6">
    <source>
        <dbReference type="Pfam" id="PF00924"/>
    </source>
</evidence>